<dbReference type="InterPro" id="IPR001173">
    <property type="entry name" value="Glyco_trans_2-like"/>
</dbReference>
<proteinExistence type="inferred from homology"/>
<sequence>MEKEQSGSPDGIGMAGIQGGPVDDDGGPPAALVDVVLPCLNERTALPKVLGALPPGYRAIVVDNGSTDGSGALAVSLGATVVDEPKRGFGAAAHAGLLAATAEFVAFCDCDGSLDPAQLAPMLELVRTGRADLVLGARRPAGGAWPIHARLANIALSRRLRRLTGIPVTDLGPLRLARRSALLGLDLRDRRSGYPLEMFLKAHRGGWRVVEIPVDYAPRLGKSKVTGTLRGTVTALKDMATQLAAASLQTPGSKSRRRADRPQADAQGATP</sequence>
<dbReference type="Pfam" id="PF00535">
    <property type="entry name" value="Glycos_transf_2"/>
    <property type="match status" value="1"/>
</dbReference>
<evidence type="ECO:0000256" key="1">
    <source>
        <dbReference type="ARBA" id="ARBA00006739"/>
    </source>
</evidence>
<dbReference type="CDD" id="cd04179">
    <property type="entry name" value="DPM_DPG-synthase_like"/>
    <property type="match status" value="1"/>
</dbReference>
<evidence type="ECO:0000313" key="5">
    <source>
        <dbReference type="Proteomes" id="UP001589702"/>
    </source>
</evidence>
<feature type="domain" description="Glycosyltransferase 2-like" evidence="3">
    <location>
        <begin position="35"/>
        <end position="182"/>
    </location>
</feature>
<evidence type="ECO:0000259" key="3">
    <source>
        <dbReference type="Pfam" id="PF00535"/>
    </source>
</evidence>
<feature type="region of interest" description="Disordered" evidence="2">
    <location>
        <begin position="246"/>
        <end position="271"/>
    </location>
</feature>
<feature type="region of interest" description="Disordered" evidence="2">
    <location>
        <begin position="1"/>
        <end position="25"/>
    </location>
</feature>
<dbReference type="Gene3D" id="3.90.550.10">
    <property type="entry name" value="Spore Coat Polysaccharide Biosynthesis Protein SpsA, Chain A"/>
    <property type="match status" value="1"/>
</dbReference>
<dbReference type="Proteomes" id="UP001589702">
    <property type="component" value="Unassembled WGS sequence"/>
</dbReference>
<dbReference type="InterPro" id="IPR029044">
    <property type="entry name" value="Nucleotide-diphossugar_trans"/>
</dbReference>
<reference evidence="4 5" key="1">
    <citation type="submission" date="2024-09" db="EMBL/GenBank/DDBJ databases">
        <authorList>
            <person name="Sun Q."/>
            <person name="Mori K."/>
        </authorList>
    </citation>
    <scope>NUCLEOTIDE SEQUENCE [LARGE SCALE GENOMIC DNA]</scope>
    <source>
        <strain evidence="4 5">JCM 1334</strain>
    </source>
</reference>
<dbReference type="EMBL" id="JBHMBC010000002">
    <property type="protein sequence ID" value="MFB9818047.1"/>
    <property type="molecule type" value="Genomic_DNA"/>
</dbReference>
<dbReference type="RefSeq" id="WP_308193907.1">
    <property type="nucleotide sequence ID" value="NZ_BAAAWN010000001.1"/>
</dbReference>
<protein>
    <submittedName>
        <fullName evidence="4">Glycosyltransferase family 2 protein</fullName>
    </submittedName>
</protein>
<name>A0ABV5XVL6_ARTRM</name>
<comment type="caution">
    <text evidence="4">The sequence shown here is derived from an EMBL/GenBank/DDBJ whole genome shotgun (WGS) entry which is preliminary data.</text>
</comment>
<dbReference type="PANTHER" id="PTHR48090">
    <property type="entry name" value="UNDECAPRENYL-PHOSPHATE 4-DEOXY-4-FORMAMIDO-L-ARABINOSE TRANSFERASE-RELATED"/>
    <property type="match status" value="1"/>
</dbReference>
<accession>A0ABV5XVL6</accession>
<dbReference type="InterPro" id="IPR050256">
    <property type="entry name" value="Glycosyltransferase_2"/>
</dbReference>
<evidence type="ECO:0000313" key="4">
    <source>
        <dbReference type="EMBL" id="MFB9818047.1"/>
    </source>
</evidence>
<gene>
    <name evidence="4" type="ORF">ACFFP1_00870</name>
</gene>
<dbReference type="PANTHER" id="PTHR48090:SF7">
    <property type="entry name" value="RFBJ PROTEIN"/>
    <property type="match status" value="1"/>
</dbReference>
<evidence type="ECO:0000256" key="2">
    <source>
        <dbReference type="SAM" id="MobiDB-lite"/>
    </source>
</evidence>
<organism evidence="4 5">
    <name type="scientific">Arthrobacter ramosus</name>
    <dbReference type="NCBI Taxonomy" id="1672"/>
    <lineage>
        <taxon>Bacteria</taxon>
        <taxon>Bacillati</taxon>
        <taxon>Actinomycetota</taxon>
        <taxon>Actinomycetes</taxon>
        <taxon>Micrococcales</taxon>
        <taxon>Micrococcaceae</taxon>
        <taxon>Arthrobacter</taxon>
    </lineage>
</organism>
<dbReference type="SUPFAM" id="SSF53448">
    <property type="entry name" value="Nucleotide-diphospho-sugar transferases"/>
    <property type="match status" value="1"/>
</dbReference>
<keyword evidence="5" id="KW-1185">Reference proteome</keyword>
<comment type="similarity">
    <text evidence="1">Belongs to the glycosyltransferase 2 family.</text>
</comment>